<name>A0A2K1IE45_PHYPA</name>
<protein>
    <submittedName>
        <fullName evidence="2 3">Uncharacterized protein</fullName>
    </submittedName>
</protein>
<dbReference type="PaxDb" id="3218-PP1S88_188V6.1"/>
<evidence type="ECO:0000313" key="3">
    <source>
        <dbReference type="EnsemblPlants" id="Pp3c25_7070V3.1"/>
    </source>
</evidence>
<sequence>MLIDIIDESPFALINKMEASCGTFPIFVIFLVLFVFQAYRLGVI</sequence>
<reference evidence="2 4" key="1">
    <citation type="journal article" date="2008" name="Science">
        <title>The Physcomitrella genome reveals evolutionary insights into the conquest of land by plants.</title>
        <authorList>
            <person name="Rensing S."/>
            <person name="Lang D."/>
            <person name="Zimmer A."/>
            <person name="Terry A."/>
            <person name="Salamov A."/>
            <person name="Shapiro H."/>
            <person name="Nishiyama T."/>
            <person name="Perroud P.-F."/>
            <person name="Lindquist E."/>
            <person name="Kamisugi Y."/>
            <person name="Tanahashi T."/>
            <person name="Sakakibara K."/>
            <person name="Fujita T."/>
            <person name="Oishi K."/>
            <person name="Shin-I T."/>
            <person name="Kuroki Y."/>
            <person name="Toyoda A."/>
            <person name="Suzuki Y."/>
            <person name="Hashimoto A."/>
            <person name="Yamaguchi K."/>
            <person name="Sugano A."/>
            <person name="Kohara Y."/>
            <person name="Fujiyama A."/>
            <person name="Anterola A."/>
            <person name="Aoki S."/>
            <person name="Ashton N."/>
            <person name="Barbazuk W.B."/>
            <person name="Barker E."/>
            <person name="Bennetzen J."/>
            <person name="Bezanilla M."/>
            <person name="Blankenship R."/>
            <person name="Cho S.H."/>
            <person name="Dutcher S."/>
            <person name="Estelle M."/>
            <person name="Fawcett J.A."/>
            <person name="Gundlach H."/>
            <person name="Hanada K."/>
            <person name="Heyl A."/>
            <person name="Hicks K.A."/>
            <person name="Hugh J."/>
            <person name="Lohr M."/>
            <person name="Mayer K."/>
            <person name="Melkozernov A."/>
            <person name="Murata T."/>
            <person name="Nelson D."/>
            <person name="Pils B."/>
            <person name="Prigge M."/>
            <person name="Reiss B."/>
            <person name="Renner T."/>
            <person name="Rombauts S."/>
            <person name="Rushton P."/>
            <person name="Sanderfoot A."/>
            <person name="Schween G."/>
            <person name="Shiu S.-H."/>
            <person name="Stueber K."/>
            <person name="Theodoulou F.L."/>
            <person name="Tu H."/>
            <person name="Van de Peer Y."/>
            <person name="Verrier P.J."/>
            <person name="Waters E."/>
            <person name="Wood A."/>
            <person name="Yang L."/>
            <person name="Cove D."/>
            <person name="Cuming A."/>
            <person name="Hasebe M."/>
            <person name="Lucas S."/>
            <person name="Mishler D.B."/>
            <person name="Reski R."/>
            <person name="Grigoriev I."/>
            <person name="Quatrano R.S."/>
            <person name="Boore J.L."/>
        </authorList>
    </citation>
    <scope>NUCLEOTIDE SEQUENCE [LARGE SCALE GENOMIC DNA]</scope>
    <source>
        <strain evidence="3 4">cv. Gransden 2004</strain>
    </source>
</reference>
<proteinExistence type="predicted"/>
<dbReference type="EMBL" id="ABEU02000025">
    <property type="protein sequence ID" value="PNR27548.1"/>
    <property type="molecule type" value="Genomic_DNA"/>
</dbReference>
<evidence type="ECO:0000256" key="1">
    <source>
        <dbReference type="SAM" id="Phobius"/>
    </source>
</evidence>
<feature type="transmembrane region" description="Helical" evidence="1">
    <location>
        <begin position="21"/>
        <end position="39"/>
    </location>
</feature>
<dbReference type="EnsemblPlants" id="Pp3c25_7070V3.1">
    <property type="protein sequence ID" value="Pp3c25_7070V3.1"/>
    <property type="gene ID" value="Pp3c25_7070"/>
</dbReference>
<gene>
    <name evidence="2" type="ORF">PHYPA_029700</name>
</gene>
<reference evidence="3" key="3">
    <citation type="submission" date="2020-12" db="UniProtKB">
        <authorList>
            <consortium name="EnsemblPlants"/>
        </authorList>
    </citation>
    <scope>IDENTIFICATION</scope>
</reference>
<dbReference type="AlphaFoldDB" id="A0A2K1IE45"/>
<keyword evidence="1" id="KW-0812">Transmembrane</keyword>
<dbReference type="Gramene" id="Pp3c25_7070V3.1">
    <property type="protein sequence ID" value="Pp3c25_7070V3.1"/>
    <property type="gene ID" value="Pp3c25_7070"/>
</dbReference>
<accession>A0A2K1IE45</accession>
<keyword evidence="1" id="KW-0472">Membrane</keyword>
<evidence type="ECO:0000313" key="2">
    <source>
        <dbReference type="EMBL" id="PNR27548.1"/>
    </source>
</evidence>
<dbReference type="InParanoid" id="A0A2K1IE45"/>
<keyword evidence="4" id="KW-1185">Reference proteome</keyword>
<reference evidence="2 4" key="2">
    <citation type="journal article" date="2018" name="Plant J.">
        <title>The Physcomitrella patens chromosome-scale assembly reveals moss genome structure and evolution.</title>
        <authorList>
            <person name="Lang D."/>
            <person name="Ullrich K.K."/>
            <person name="Murat F."/>
            <person name="Fuchs J."/>
            <person name="Jenkins J."/>
            <person name="Haas F.B."/>
            <person name="Piednoel M."/>
            <person name="Gundlach H."/>
            <person name="Van Bel M."/>
            <person name="Meyberg R."/>
            <person name="Vives C."/>
            <person name="Morata J."/>
            <person name="Symeonidi A."/>
            <person name="Hiss M."/>
            <person name="Muchero W."/>
            <person name="Kamisugi Y."/>
            <person name="Saleh O."/>
            <person name="Blanc G."/>
            <person name="Decker E.L."/>
            <person name="van Gessel N."/>
            <person name="Grimwood J."/>
            <person name="Hayes R.D."/>
            <person name="Graham S.W."/>
            <person name="Gunter L.E."/>
            <person name="McDaniel S.F."/>
            <person name="Hoernstein S.N.W."/>
            <person name="Larsson A."/>
            <person name="Li F.W."/>
            <person name="Perroud P.F."/>
            <person name="Phillips J."/>
            <person name="Ranjan P."/>
            <person name="Rokshar D.S."/>
            <person name="Rothfels C.J."/>
            <person name="Schneider L."/>
            <person name="Shu S."/>
            <person name="Stevenson D.W."/>
            <person name="Thummler F."/>
            <person name="Tillich M."/>
            <person name="Villarreal Aguilar J.C."/>
            <person name="Widiez T."/>
            <person name="Wong G.K."/>
            <person name="Wymore A."/>
            <person name="Zhang Y."/>
            <person name="Zimmer A.D."/>
            <person name="Quatrano R.S."/>
            <person name="Mayer K.F.X."/>
            <person name="Goodstein D."/>
            <person name="Casacuberta J.M."/>
            <person name="Vandepoele K."/>
            <person name="Reski R."/>
            <person name="Cuming A.C."/>
            <person name="Tuskan G.A."/>
            <person name="Maumus F."/>
            <person name="Salse J."/>
            <person name="Schmutz J."/>
            <person name="Rensing S.A."/>
        </authorList>
    </citation>
    <scope>NUCLEOTIDE SEQUENCE [LARGE SCALE GENOMIC DNA]</scope>
    <source>
        <strain evidence="3 4">cv. Gransden 2004</strain>
    </source>
</reference>
<evidence type="ECO:0000313" key="4">
    <source>
        <dbReference type="Proteomes" id="UP000006727"/>
    </source>
</evidence>
<organism evidence="2">
    <name type="scientific">Physcomitrium patens</name>
    <name type="common">Spreading-leaved earth moss</name>
    <name type="synonym">Physcomitrella patens</name>
    <dbReference type="NCBI Taxonomy" id="3218"/>
    <lineage>
        <taxon>Eukaryota</taxon>
        <taxon>Viridiplantae</taxon>
        <taxon>Streptophyta</taxon>
        <taxon>Embryophyta</taxon>
        <taxon>Bryophyta</taxon>
        <taxon>Bryophytina</taxon>
        <taxon>Bryopsida</taxon>
        <taxon>Funariidae</taxon>
        <taxon>Funariales</taxon>
        <taxon>Funariaceae</taxon>
        <taxon>Physcomitrium</taxon>
    </lineage>
</organism>
<keyword evidence="1" id="KW-1133">Transmembrane helix</keyword>
<dbReference type="Proteomes" id="UP000006727">
    <property type="component" value="Chromosome 25"/>
</dbReference>